<keyword evidence="3" id="KW-1185">Reference proteome</keyword>
<reference evidence="2" key="1">
    <citation type="submission" date="2022-07" db="EMBL/GenBank/DDBJ databases">
        <title>Genome analysis of Parmales, a sister group of diatoms, reveals the evolutionary specialization of diatoms from phago-mixotrophs to photoautotrophs.</title>
        <authorList>
            <person name="Ban H."/>
            <person name="Sato S."/>
            <person name="Yoshikawa S."/>
            <person name="Kazumasa Y."/>
            <person name="Nakamura Y."/>
            <person name="Ichinomiya M."/>
            <person name="Saitoh K."/>
            <person name="Sato N."/>
            <person name="Blanc-Mathieu R."/>
            <person name="Endo H."/>
            <person name="Kuwata A."/>
            <person name="Ogata H."/>
        </authorList>
    </citation>
    <scope>NUCLEOTIDE SEQUENCE</scope>
</reference>
<evidence type="ECO:0000313" key="2">
    <source>
        <dbReference type="EMBL" id="GMH53063.1"/>
    </source>
</evidence>
<evidence type="ECO:0000313" key="3">
    <source>
        <dbReference type="Proteomes" id="UP001165082"/>
    </source>
</evidence>
<name>A0A9W6ZL83_9STRA</name>
<accession>A0A9W6ZL83</accession>
<feature type="region of interest" description="Disordered" evidence="1">
    <location>
        <begin position="1"/>
        <end position="54"/>
    </location>
</feature>
<gene>
    <name evidence="2" type="ORF">TrRE_jg1014</name>
</gene>
<dbReference type="AlphaFoldDB" id="A0A9W6ZL83"/>
<organism evidence="2 3">
    <name type="scientific">Triparma retinervis</name>
    <dbReference type="NCBI Taxonomy" id="2557542"/>
    <lineage>
        <taxon>Eukaryota</taxon>
        <taxon>Sar</taxon>
        <taxon>Stramenopiles</taxon>
        <taxon>Ochrophyta</taxon>
        <taxon>Bolidophyceae</taxon>
        <taxon>Parmales</taxon>
        <taxon>Triparmaceae</taxon>
        <taxon>Triparma</taxon>
    </lineage>
</organism>
<comment type="caution">
    <text evidence="2">The sequence shown here is derived from an EMBL/GenBank/DDBJ whole genome shotgun (WGS) entry which is preliminary data.</text>
</comment>
<protein>
    <submittedName>
        <fullName evidence="2">Uncharacterized protein</fullName>
    </submittedName>
</protein>
<proteinExistence type="predicted"/>
<feature type="compositionally biased region" description="Basic and acidic residues" evidence="1">
    <location>
        <begin position="1"/>
        <end position="30"/>
    </location>
</feature>
<sequence>MGYAKDAAKERAKEAAGGGAKKEGEVKRDASAATSVSPSPEVKKAKLSSDDAIGGTNLFANAKLQEEKSRLTEQLGAEKEDWDGGPDKEKFEAYVVGNLVYSDHVRRRNGRNGRPEGIQGHTMRIYDNFLVKLAEQPEERTKEQVALDQWFKEFYLHNTKMRSEWKANAYRAWLYDKVFQEDISGPGDDIDMNKLFALDEWLGMP</sequence>
<evidence type="ECO:0000256" key="1">
    <source>
        <dbReference type="SAM" id="MobiDB-lite"/>
    </source>
</evidence>
<dbReference type="Proteomes" id="UP001165082">
    <property type="component" value="Unassembled WGS sequence"/>
</dbReference>
<feature type="non-terminal residue" evidence="2">
    <location>
        <position position="205"/>
    </location>
</feature>
<dbReference type="EMBL" id="BRXZ01004651">
    <property type="protein sequence ID" value="GMH53063.1"/>
    <property type="molecule type" value="Genomic_DNA"/>
</dbReference>